<reference evidence="7 8" key="1">
    <citation type="submission" date="2015-01" db="EMBL/GenBank/DDBJ databases">
        <title>The Genome Sequence of Fonsecaea pedrosoi CBS 271.37.</title>
        <authorList>
            <consortium name="The Broad Institute Genomics Platform"/>
            <person name="Cuomo C."/>
            <person name="de Hoog S."/>
            <person name="Gorbushina A."/>
            <person name="Stielow B."/>
            <person name="Teixiera M."/>
            <person name="Abouelleil A."/>
            <person name="Chapman S.B."/>
            <person name="Priest M."/>
            <person name="Young S.K."/>
            <person name="Wortman J."/>
            <person name="Nusbaum C."/>
            <person name="Birren B."/>
        </authorList>
    </citation>
    <scope>NUCLEOTIDE SEQUENCE [LARGE SCALE GENOMIC DNA]</scope>
    <source>
        <strain evidence="7 8">CBS 271.37</strain>
    </source>
</reference>
<keyword evidence="4 5" id="KW-0472">Membrane</keyword>
<evidence type="ECO:0000313" key="8">
    <source>
        <dbReference type="Proteomes" id="UP000053029"/>
    </source>
</evidence>
<dbReference type="OrthoDB" id="4133621at2759"/>
<dbReference type="SUPFAM" id="SSF103473">
    <property type="entry name" value="MFS general substrate transporter"/>
    <property type="match status" value="1"/>
</dbReference>
<sequence length="504" mass="56019">MTAIEKPQVATVESTSSSDIVKDDVRANSGESVIYRDSHGLPLVPQPSEDPLDPLNWKLWVKWVVLAEISLLSFLALLSASLITPAFVPLSHFLHRGLVQTAFVTSTFIACVGVSTIVWNPISNVYGRRPVYIITVAISIAMSVASGKSENFRQILTFRALNGFFGGVPLGLGSATVCDLFFTHERGFYMGIYTVSFILGGHVAPIIGGYIEKDLTWHWCFYIPAILTAAVLVLFTLTVPETLYSRAAEALARPRRTWMQNMLMQGKAHPMRRLRIIDFFRPIQMLQYPSVLLPTISYAVSFAYGSILFIITSANLFGKIYHFKPQQTGLLLGVPITVGSIIGEVMSGGFSDWVSERRAIRRGGERKPEDRLLAVLPAFILTPIGIIIEGVCLEREIHWIGVAFGIAIASVGLQISTTVVYTYTAECYKPQSPEIGSLLNFARQIFSFAMGFYAIPWAEESGVLNAWVAMAFIDVAFFLPLLLLFFRGEDWRMKLGEPKFHRDL</sequence>
<comment type="subcellular location">
    <subcellularLocation>
        <location evidence="1">Membrane</location>
        <topology evidence="1">Multi-pass membrane protein</topology>
    </subcellularLocation>
</comment>
<gene>
    <name evidence="7" type="ORF">Z517_11409</name>
</gene>
<evidence type="ECO:0000256" key="3">
    <source>
        <dbReference type="ARBA" id="ARBA00022989"/>
    </source>
</evidence>
<dbReference type="PANTHER" id="PTHR23502">
    <property type="entry name" value="MAJOR FACILITATOR SUPERFAMILY"/>
    <property type="match status" value="1"/>
</dbReference>
<organism evidence="7 8">
    <name type="scientific">Fonsecaea pedrosoi CBS 271.37</name>
    <dbReference type="NCBI Taxonomy" id="1442368"/>
    <lineage>
        <taxon>Eukaryota</taxon>
        <taxon>Fungi</taxon>
        <taxon>Dikarya</taxon>
        <taxon>Ascomycota</taxon>
        <taxon>Pezizomycotina</taxon>
        <taxon>Eurotiomycetes</taxon>
        <taxon>Chaetothyriomycetidae</taxon>
        <taxon>Chaetothyriales</taxon>
        <taxon>Herpotrichiellaceae</taxon>
        <taxon>Fonsecaea</taxon>
    </lineage>
</organism>
<feature type="transmembrane region" description="Helical" evidence="5">
    <location>
        <begin position="188"/>
        <end position="207"/>
    </location>
</feature>
<name>A0A0D2GQE9_9EURO</name>
<dbReference type="InterPro" id="IPR011701">
    <property type="entry name" value="MFS"/>
</dbReference>
<feature type="transmembrane region" description="Helical" evidence="5">
    <location>
        <begin position="296"/>
        <end position="317"/>
    </location>
</feature>
<dbReference type="HOGENOM" id="CLU_008455_13_7_1"/>
<feature type="transmembrane region" description="Helical" evidence="5">
    <location>
        <begin position="397"/>
        <end position="423"/>
    </location>
</feature>
<dbReference type="Proteomes" id="UP000053029">
    <property type="component" value="Unassembled WGS sequence"/>
</dbReference>
<keyword evidence="8" id="KW-1185">Reference proteome</keyword>
<dbReference type="PROSITE" id="PS50850">
    <property type="entry name" value="MFS"/>
    <property type="match status" value="1"/>
</dbReference>
<dbReference type="GO" id="GO:0022857">
    <property type="term" value="F:transmembrane transporter activity"/>
    <property type="evidence" value="ECO:0007669"/>
    <property type="project" value="InterPro"/>
</dbReference>
<dbReference type="RefSeq" id="XP_013278447.1">
    <property type="nucleotide sequence ID" value="XM_013422993.1"/>
</dbReference>
<evidence type="ECO:0000313" key="7">
    <source>
        <dbReference type="EMBL" id="KIW74639.1"/>
    </source>
</evidence>
<dbReference type="GeneID" id="25310899"/>
<evidence type="ECO:0000259" key="6">
    <source>
        <dbReference type="PROSITE" id="PS50850"/>
    </source>
</evidence>
<feature type="transmembrane region" description="Helical" evidence="5">
    <location>
        <begin position="97"/>
        <end position="119"/>
    </location>
</feature>
<dbReference type="Gene3D" id="1.20.1250.20">
    <property type="entry name" value="MFS general substrate transporter like domains"/>
    <property type="match status" value="1"/>
</dbReference>
<feature type="transmembrane region" description="Helical" evidence="5">
    <location>
        <begin position="467"/>
        <end position="486"/>
    </location>
</feature>
<keyword evidence="3 5" id="KW-1133">Transmembrane helix</keyword>
<feature type="transmembrane region" description="Helical" evidence="5">
    <location>
        <begin position="63"/>
        <end position="90"/>
    </location>
</feature>
<feature type="transmembrane region" description="Helical" evidence="5">
    <location>
        <begin position="435"/>
        <end position="455"/>
    </location>
</feature>
<dbReference type="InterPro" id="IPR036259">
    <property type="entry name" value="MFS_trans_sf"/>
</dbReference>
<keyword evidence="2 5" id="KW-0812">Transmembrane</keyword>
<feature type="transmembrane region" description="Helical" evidence="5">
    <location>
        <begin position="372"/>
        <end position="391"/>
    </location>
</feature>
<feature type="domain" description="Major facilitator superfamily (MFS) profile" evidence="6">
    <location>
        <begin position="65"/>
        <end position="492"/>
    </location>
</feature>
<proteinExistence type="predicted"/>
<feature type="transmembrane region" description="Helical" evidence="5">
    <location>
        <begin position="160"/>
        <end position="182"/>
    </location>
</feature>
<dbReference type="PANTHER" id="PTHR23502:SF181">
    <property type="entry name" value="MAJOR FACILITATOR SUPERFAMILY (MFS) PROFILE DOMAIN-CONTAINING PROTEIN"/>
    <property type="match status" value="1"/>
</dbReference>
<evidence type="ECO:0000256" key="4">
    <source>
        <dbReference type="ARBA" id="ARBA00023136"/>
    </source>
</evidence>
<dbReference type="InterPro" id="IPR020846">
    <property type="entry name" value="MFS_dom"/>
</dbReference>
<accession>A0A0D2GQE9</accession>
<dbReference type="EMBL" id="KN846976">
    <property type="protein sequence ID" value="KIW74639.1"/>
    <property type="molecule type" value="Genomic_DNA"/>
</dbReference>
<evidence type="ECO:0000256" key="5">
    <source>
        <dbReference type="SAM" id="Phobius"/>
    </source>
</evidence>
<dbReference type="VEuPathDB" id="FungiDB:Z517_11409"/>
<evidence type="ECO:0000256" key="1">
    <source>
        <dbReference type="ARBA" id="ARBA00004141"/>
    </source>
</evidence>
<feature type="transmembrane region" description="Helical" evidence="5">
    <location>
        <begin position="219"/>
        <end position="239"/>
    </location>
</feature>
<dbReference type="AlphaFoldDB" id="A0A0D2GQE9"/>
<evidence type="ECO:0000256" key="2">
    <source>
        <dbReference type="ARBA" id="ARBA00022692"/>
    </source>
</evidence>
<dbReference type="Pfam" id="PF07690">
    <property type="entry name" value="MFS_1"/>
    <property type="match status" value="1"/>
</dbReference>
<dbReference type="GO" id="GO:0005886">
    <property type="term" value="C:plasma membrane"/>
    <property type="evidence" value="ECO:0007669"/>
    <property type="project" value="TreeGrafter"/>
</dbReference>
<feature type="transmembrane region" description="Helical" evidence="5">
    <location>
        <begin position="131"/>
        <end position="148"/>
    </location>
</feature>
<protein>
    <recommendedName>
        <fullName evidence="6">Major facilitator superfamily (MFS) profile domain-containing protein</fullName>
    </recommendedName>
</protein>